<comment type="caution">
    <text evidence="7">Lacks conserved residue(s) required for the propagation of feature annotation.</text>
</comment>
<dbReference type="GO" id="GO:0004818">
    <property type="term" value="F:glutamate-tRNA ligase activity"/>
    <property type="evidence" value="ECO:0007669"/>
    <property type="project" value="UniProtKB-UniRule"/>
</dbReference>
<comment type="function">
    <text evidence="7">Catalyzes the attachment of glutamate to tRNA(Glu) in a two-step reaction: glutamate is first activated by ATP to form Glu-AMP and then transferred to the acceptor end of tRNA(Glu).</text>
</comment>
<feature type="binding site" evidence="7">
    <location>
        <position position="281"/>
    </location>
    <ligand>
        <name>ATP</name>
        <dbReference type="ChEBI" id="CHEBI:30616"/>
    </ligand>
</feature>
<dbReference type="InterPro" id="IPR001412">
    <property type="entry name" value="aa-tRNA-synth_I_CS"/>
</dbReference>
<feature type="domain" description="Glutamyl/glutaminyl-tRNA synthetase class Ib catalytic" evidence="8">
    <location>
        <begin position="30"/>
        <end position="288"/>
    </location>
</feature>
<dbReference type="GO" id="GO:0006424">
    <property type="term" value="P:glutamyl-tRNA aminoacylation"/>
    <property type="evidence" value="ECO:0007669"/>
    <property type="project" value="UniProtKB-UniRule"/>
</dbReference>
<feature type="short sequence motif" description="'HIGH' region" evidence="7">
    <location>
        <begin position="36"/>
        <end position="46"/>
    </location>
</feature>
<dbReference type="GO" id="GO:0005829">
    <property type="term" value="C:cytosol"/>
    <property type="evidence" value="ECO:0007669"/>
    <property type="project" value="TreeGrafter"/>
</dbReference>
<dbReference type="InterPro" id="IPR020751">
    <property type="entry name" value="aa-tRNA-synth_I_codon-bd_sub2"/>
</dbReference>
<dbReference type="InterPro" id="IPR004527">
    <property type="entry name" value="Glu-tRNA-ligase_bac/mito"/>
</dbReference>
<dbReference type="HAMAP" id="MF_00022">
    <property type="entry name" value="Glu_tRNA_synth_type1"/>
    <property type="match status" value="1"/>
</dbReference>
<dbReference type="Gene3D" id="3.40.50.620">
    <property type="entry name" value="HUPs"/>
    <property type="match status" value="1"/>
</dbReference>
<proteinExistence type="inferred from homology"/>
<dbReference type="EMBL" id="ANOF01000032">
    <property type="protein sequence ID" value="EMI28545.1"/>
    <property type="molecule type" value="Genomic_DNA"/>
</dbReference>
<dbReference type="GO" id="GO:0008270">
    <property type="term" value="F:zinc ion binding"/>
    <property type="evidence" value="ECO:0007669"/>
    <property type="project" value="InterPro"/>
</dbReference>
<feature type="short sequence motif" description="'KMSKS' region" evidence="7">
    <location>
        <begin position="278"/>
        <end position="282"/>
    </location>
</feature>
<evidence type="ECO:0000259" key="9">
    <source>
        <dbReference type="Pfam" id="PF19269"/>
    </source>
</evidence>
<dbReference type="Pfam" id="PF19269">
    <property type="entry name" value="Anticodon_2"/>
    <property type="match status" value="1"/>
</dbReference>
<evidence type="ECO:0000256" key="7">
    <source>
        <dbReference type="HAMAP-Rule" id="MF_00022"/>
    </source>
</evidence>
<evidence type="ECO:0000256" key="4">
    <source>
        <dbReference type="ARBA" id="ARBA00022840"/>
    </source>
</evidence>
<keyword evidence="4 7" id="KW-0067">ATP-binding</keyword>
<evidence type="ECO:0000256" key="6">
    <source>
        <dbReference type="ARBA" id="ARBA00023146"/>
    </source>
</evidence>
<dbReference type="GO" id="GO:0000049">
    <property type="term" value="F:tRNA binding"/>
    <property type="evidence" value="ECO:0007669"/>
    <property type="project" value="InterPro"/>
</dbReference>
<dbReference type="STRING" id="1263868.RESH_00895"/>
<dbReference type="GO" id="GO:0005524">
    <property type="term" value="F:ATP binding"/>
    <property type="evidence" value="ECO:0007669"/>
    <property type="project" value="UniProtKB-UniRule"/>
</dbReference>
<evidence type="ECO:0000256" key="3">
    <source>
        <dbReference type="ARBA" id="ARBA00022741"/>
    </source>
</evidence>
<feature type="domain" description="Aminoacyl-tRNA synthetase class I anticodon-binding" evidence="9">
    <location>
        <begin position="396"/>
        <end position="539"/>
    </location>
</feature>
<evidence type="ECO:0000259" key="8">
    <source>
        <dbReference type="Pfam" id="PF00749"/>
    </source>
</evidence>
<gene>
    <name evidence="7" type="primary">gltX</name>
    <name evidence="10" type="ORF">RESH_00895</name>
</gene>
<keyword evidence="6 7" id="KW-0030">Aminoacyl-tRNA synthetase</keyword>
<evidence type="ECO:0000256" key="2">
    <source>
        <dbReference type="ARBA" id="ARBA00022598"/>
    </source>
</evidence>
<comment type="caution">
    <text evidence="10">The sequence shown here is derived from an EMBL/GenBank/DDBJ whole genome shotgun (WGS) entry which is preliminary data.</text>
</comment>
<comment type="subunit">
    <text evidence="7">Monomer.</text>
</comment>
<protein>
    <recommendedName>
        <fullName evidence="7">Glutamate--tRNA ligase</fullName>
        <ecNumber evidence="7">6.1.1.17</ecNumber>
    </recommendedName>
    <alternativeName>
        <fullName evidence="7">Glutamyl-tRNA synthetase</fullName>
        <shortName evidence="7">GluRS</shortName>
    </alternativeName>
</protein>
<dbReference type="Pfam" id="PF00749">
    <property type="entry name" value="tRNA-synt_1c"/>
    <property type="match status" value="2"/>
</dbReference>
<dbReference type="PANTHER" id="PTHR43311">
    <property type="entry name" value="GLUTAMATE--TRNA LIGASE"/>
    <property type="match status" value="1"/>
</dbReference>
<keyword evidence="5 7" id="KW-0648">Protein biosynthesis</keyword>
<evidence type="ECO:0000256" key="1">
    <source>
        <dbReference type="ARBA" id="ARBA00007894"/>
    </source>
</evidence>
<dbReference type="EC" id="6.1.1.17" evidence="7"/>
<comment type="similarity">
    <text evidence="1 7">Belongs to the class-I aminoacyl-tRNA synthetase family. Glutamate--tRNA ligase type 1 subfamily.</text>
</comment>
<dbReference type="InterPro" id="IPR049940">
    <property type="entry name" value="GluQ/Sye"/>
</dbReference>
<dbReference type="Gene3D" id="1.10.10.350">
    <property type="match status" value="1"/>
</dbReference>
<dbReference type="AlphaFoldDB" id="M5SAN7"/>
<dbReference type="PATRIC" id="fig|1263868.3.peg.971"/>
<evidence type="ECO:0000256" key="5">
    <source>
        <dbReference type="ARBA" id="ARBA00022917"/>
    </source>
</evidence>
<dbReference type="NCBIfam" id="TIGR00464">
    <property type="entry name" value="gltX_bact"/>
    <property type="match status" value="1"/>
</dbReference>
<accession>M5SAN7</accession>
<evidence type="ECO:0000313" key="10">
    <source>
        <dbReference type="EMBL" id="EMI28545.1"/>
    </source>
</evidence>
<dbReference type="InterPro" id="IPR014729">
    <property type="entry name" value="Rossmann-like_a/b/a_fold"/>
</dbReference>
<dbReference type="PROSITE" id="PS00178">
    <property type="entry name" value="AA_TRNA_LIGASE_I"/>
    <property type="match status" value="1"/>
</dbReference>
<keyword evidence="7" id="KW-0963">Cytoplasm</keyword>
<name>M5SAN7_9BACT</name>
<sequence>MHTGRLNPSKLEQFRSSLTPFHPKCFSTMIRTRFAPSPTGYLHIGGVRTALFNWLLAKQAGGQFILRIDDTDAGRNVDAALKPILDGFRWLGMDWDEGPDVGGPHGPYFQSQRGDLYRAAAEKLLADGHAYRDFAKPEELQTLREEAQKAGEAFVYDRRWMAEDEATAAKFEAEGRQGVVRLKMPREGQCVIQDLIRGEVVVEWASEQDHVIARADGSPLYHLASVVDDHELKITHVVRAAEHLPNTARQVFIAQSLGYELPIYAHLPYVAEPGGSAKLSKRKLDKYKKNRDFAVLLAHGEKIAERCNMEVDTDTFNPVLVDFYREIGFLPDALLNYLLLLGWSLDGETEKFTIAEMIEKFTLDRVNKAPASFDPAKLQSFQGDAFAELSDEKRNELVRPFAIAAGFVAEGDSDEALSAVVAAAGDRLKMAGDVIDFDYCFVDDYAVDEKAYEKRLVKADGAKELLAKLNETLKAATEFDTANVETTVKSFCESEGIKIGQIIHALRVATTGAASGFGMFDTLAVLGKDKVTARIEKTIAGLS</sequence>
<dbReference type="InterPro" id="IPR008925">
    <property type="entry name" value="aa_tRNA-synth_I_cd-bd_sf"/>
</dbReference>
<dbReference type="PANTHER" id="PTHR43311:SF2">
    <property type="entry name" value="GLUTAMATE--TRNA LIGASE, MITOCHONDRIAL-RELATED"/>
    <property type="match status" value="1"/>
</dbReference>
<dbReference type="InterPro" id="IPR000924">
    <property type="entry name" value="Glu/Gln-tRNA-synth"/>
</dbReference>
<dbReference type="SUPFAM" id="SSF52374">
    <property type="entry name" value="Nucleotidylyl transferase"/>
    <property type="match status" value="1"/>
</dbReference>
<comment type="subcellular location">
    <subcellularLocation>
        <location evidence="7">Cytoplasm</location>
    </subcellularLocation>
</comment>
<organism evidence="10 11">
    <name type="scientific">Rhodopirellula europaea SH398</name>
    <dbReference type="NCBI Taxonomy" id="1263868"/>
    <lineage>
        <taxon>Bacteria</taxon>
        <taxon>Pseudomonadati</taxon>
        <taxon>Planctomycetota</taxon>
        <taxon>Planctomycetia</taxon>
        <taxon>Pirellulales</taxon>
        <taxon>Pirellulaceae</taxon>
        <taxon>Rhodopirellula</taxon>
    </lineage>
</organism>
<dbReference type="Proteomes" id="UP000011996">
    <property type="component" value="Unassembled WGS sequence"/>
</dbReference>
<comment type="catalytic activity">
    <reaction evidence="7">
        <text>tRNA(Glu) + L-glutamate + ATP = L-glutamyl-tRNA(Glu) + AMP + diphosphate</text>
        <dbReference type="Rhea" id="RHEA:23540"/>
        <dbReference type="Rhea" id="RHEA-COMP:9663"/>
        <dbReference type="Rhea" id="RHEA-COMP:9680"/>
        <dbReference type="ChEBI" id="CHEBI:29985"/>
        <dbReference type="ChEBI" id="CHEBI:30616"/>
        <dbReference type="ChEBI" id="CHEBI:33019"/>
        <dbReference type="ChEBI" id="CHEBI:78442"/>
        <dbReference type="ChEBI" id="CHEBI:78520"/>
        <dbReference type="ChEBI" id="CHEBI:456215"/>
        <dbReference type="EC" id="6.1.1.17"/>
    </reaction>
</comment>
<dbReference type="InterPro" id="IPR033910">
    <property type="entry name" value="GluRS_core"/>
</dbReference>
<dbReference type="CDD" id="cd00808">
    <property type="entry name" value="GluRS_core"/>
    <property type="match status" value="1"/>
</dbReference>
<dbReference type="PRINTS" id="PR00987">
    <property type="entry name" value="TRNASYNTHGLU"/>
</dbReference>
<dbReference type="SUPFAM" id="SSF48163">
    <property type="entry name" value="An anticodon-binding domain of class I aminoacyl-tRNA synthetases"/>
    <property type="match status" value="1"/>
</dbReference>
<feature type="domain" description="Glutamyl/glutaminyl-tRNA synthetase class Ib catalytic" evidence="8">
    <location>
        <begin position="321"/>
        <end position="379"/>
    </location>
</feature>
<keyword evidence="3 7" id="KW-0547">Nucleotide-binding</keyword>
<dbReference type="InterPro" id="IPR045462">
    <property type="entry name" value="aa-tRNA-synth_I_cd-bd"/>
</dbReference>
<reference evidence="10 11" key="1">
    <citation type="journal article" date="2013" name="Mar. Genomics">
        <title>Expression of sulfatases in Rhodopirellula baltica and the diversity of sulfatases in the genus Rhodopirellula.</title>
        <authorList>
            <person name="Wegner C.E."/>
            <person name="Richter-Heitmann T."/>
            <person name="Klindworth A."/>
            <person name="Klockow C."/>
            <person name="Richter M."/>
            <person name="Achstetter T."/>
            <person name="Glockner F.O."/>
            <person name="Harder J."/>
        </authorList>
    </citation>
    <scope>NUCLEOTIDE SEQUENCE [LARGE SCALE GENOMIC DNA]</scope>
    <source>
        <strain evidence="10 11">SH398</strain>
    </source>
</reference>
<dbReference type="InterPro" id="IPR020058">
    <property type="entry name" value="Glu/Gln-tRNA-synth_Ib_cat-dom"/>
</dbReference>
<keyword evidence="2 7" id="KW-0436">Ligase</keyword>
<evidence type="ECO:0000313" key="11">
    <source>
        <dbReference type="Proteomes" id="UP000011996"/>
    </source>
</evidence>